<dbReference type="EMBL" id="JAUIZM010000010">
    <property type="protein sequence ID" value="KAK1361950.1"/>
    <property type="molecule type" value="Genomic_DNA"/>
</dbReference>
<organism evidence="3 4">
    <name type="scientific">Heracleum sosnowskyi</name>
    <dbReference type="NCBI Taxonomy" id="360622"/>
    <lineage>
        <taxon>Eukaryota</taxon>
        <taxon>Viridiplantae</taxon>
        <taxon>Streptophyta</taxon>
        <taxon>Embryophyta</taxon>
        <taxon>Tracheophyta</taxon>
        <taxon>Spermatophyta</taxon>
        <taxon>Magnoliopsida</taxon>
        <taxon>eudicotyledons</taxon>
        <taxon>Gunneridae</taxon>
        <taxon>Pentapetalae</taxon>
        <taxon>asterids</taxon>
        <taxon>campanulids</taxon>
        <taxon>Apiales</taxon>
        <taxon>Apiaceae</taxon>
        <taxon>Apioideae</taxon>
        <taxon>apioid superclade</taxon>
        <taxon>Tordylieae</taxon>
        <taxon>Tordyliinae</taxon>
        <taxon>Heracleum</taxon>
    </lineage>
</organism>
<evidence type="ECO:0000313" key="4">
    <source>
        <dbReference type="Proteomes" id="UP001237642"/>
    </source>
</evidence>
<dbReference type="Gene3D" id="3.30.70.360">
    <property type="match status" value="1"/>
</dbReference>
<keyword evidence="1" id="KW-0479">Metal-binding</keyword>
<protein>
    <submittedName>
        <fullName evidence="3">Uncharacterized protein</fullName>
    </submittedName>
</protein>
<reference evidence="3" key="1">
    <citation type="submission" date="2023-02" db="EMBL/GenBank/DDBJ databases">
        <title>Genome of toxic invasive species Heracleum sosnowskyi carries increased number of genes despite the absence of recent whole-genome duplications.</title>
        <authorList>
            <person name="Schelkunov M."/>
            <person name="Shtratnikova V."/>
            <person name="Makarenko M."/>
            <person name="Klepikova A."/>
            <person name="Omelchenko D."/>
            <person name="Novikova G."/>
            <person name="Obukhova E."/>
            <person name="Bogdanov V."/>
            <person name="Penin A."/>
            <person name="Logacheva M."/>
        </authorList>
    </citation>
    <scope>NUCLEOTIDE SEQUENCE</scope>
    <source>
        <strain evidence="3">Hsosn_3</strain>
        <tissue evidence="3">Leaf</tissue>
    </source>
</reference>
<evidence type="ECO:0000256" key="2">
    <source>
        <dbReference type="ARBA" id="ARBA00022801"/>
    </source>
</evidence>
<dbReference type="GO" id="GO:0016813">
    <property type="term" value="F:hydrolase activity, acting on carbon-nitrogen (but not peptide) bonds, in linear amidines"/>
    <property type="evidence" value="ECO:0007669"/>
    <property type="project" value="InterPro"/>
</dbReference>
<reference evidence="3" key="2">
    <citation type="submission" date="2023-05" db="EMBL/GenBank/DDBJ databases">
        <authorList>
            <person name="Schelkunov M.I."/>
        </authorList>
    </citation>
    <scope>NUCLEOTIDE SEQUENCE</scope>
    <source>
        <strain evidence="3">Hsosn_3</strain>
        <tissue evidence="3">Leaf</tissue>
    </source>
</reference>
<dbReference type="AlphaFoldDB" id="A0AAD8M4P1"/>
<keyword evidence="2" id="KW-0378">Hydrolase</keyword>
<keyword evidence="4" id="KW-1185">Reference proteome</keyword>
<sequence>MFWLSKLYLLMHQLIIVAKETHIDIVDLVALSGKFYLYIFLLVTIFLEQGPILEKEGISIGIVMAIVAPASIKEDFEGNGGHARAVLMLDRETWHVLPTPNELKYRLVVGYLLFRSKTRLSITSQLTLLSFSLETHEWMMPPDFFYQDCYTDCDDVHIYPRPPPAFLDKCVTFIGDKAFGYVYDRDDKTYYVSASRTFFSGEELMKPNLAPDRDFLEVLRTSRFTYMSEHYKLYSDYIVALQDLDGKQVLCIVTYGAKLPDEKGDNVNTKTSYIALSFFDIPGNFCTSEERPVPECNVHAKVRRRLKMVVWSGDTSMPNFGIVHILSSIVLTFVLMANSRHVSFDFYRPVQKNLTQRFSYEVSVTSSLAPLQLLSKRIMGCINIFRHKQKEKSKGCTLHYTTQLSEPRYVSFFGSWDIDNLVACGCIGSNLAMM</sequence>
<proteinExistence type="predicted"/>
<dbReference type="PANTHER" id="PTHR32494">
    <property type="entry name" value="ALLANTOATE DEIMINASE-RELATED"/>
    <property type="match status" value="1"/>
</dbReference>
<dbReference type="PANTHER" id="PTHR32494:SF19">
    <property type="entry name" value="ALLANTOATE DEIMINASE-RELATED"/>
    <property type="match status" value="1"/>
</dbReference>
<dbReference type="Gene3D" id="3.40.630.10">
    <property type="entry name" value="Zn peptidases"/>
    <property type="match status" value="1"/>
</dbReference>
<evidence type="ECO:0000313" key="3">
    <source>
        <dbReference type="EMBL" id="KAK1361950.1"/>
    </source>
</evidence>
<dbReference type="GO" id="GO:0046872">
    <property type="term" value="F:metal ion binding"/>
    <property type="evidence" value="ECO:0007669"/>
    <property type="project" value="UniProtKB-KW"/>
</dbReference>
<gene>
    <name evidence="3" type="ORF">POM88_046424</name>
</gene>
<evidence type="ECO:0000256" key="1">
    <source>
        <dbReference type="ARBA" id="ARBA00022723"/>
    </source>
</evidence>
<comment type="caution">
    <text evidence="3">The sequence shown here is derived from an EMBL/GenBank/DDBJ whole genome shotgun (WGS) entry which is preliminary data.</text>
</comment>
<dbReference type="Proteomes" id="UP001237642">
    <property type="component" value="Unassembled WGS sequence"/>
</dbReference>
<dbReference type="InterPro" id="IPR010158">
    <property type="entry name" value="Amidase_Cbmase"/>
</dbReference>
<accession>A0AAD8M4P1</accession>
<name>A0AAD8M4P1_9APIA</name>